<organism evidence="14 15">
    <name type="scientific">Spiribacter curvatus</name>
    <dbReference type="NCBI Taxonomy" id="1335757"/>
    <lineage>
        <taxon>Bacteria</taxon>
        <taxon>Pseudomonadati</taxon>
        <taxon>Pseudomonadota</taxon>
        <taxon>Gammaproteobacteria</taxon>
        <taxon>Chromatiales</taxon>
        <taxon>Ectothiorhodospiraceae</taxon>
        <taxon>Spiribacter</taxon>
    </lineage>
</organism>
<accession>U5T6D6</accession>
<dbReference type="InterPro" id="IPR002347">
    <property type="entry name" value="SDR_fam"/>
</dbReference>
<comment type="catalytic activity">
    <reaction evidence="12">
        <text>a (3R)-hydroxyacyl-[ACP] + NADP(+) = a 3-oxoacyl-[ACP] + NADPH + H(+)</text>
        <dbReference type="Rhea" id="RHEA:17397"/>
        <dbReference type="Rhea" id="RHEA-COMP:9916"/>
        <dbReference type="Rhea" id="RHEA-COMP:9945"/>
        <dbReference type="ChEBI" id="CHEBI:15378"/>
        <dbReference type="ChEBI" id="CHEBI:57783"/>
        <dbReference type="ChEBI" id="CHEBI:58349"/>
        <dbReference type="ChEBI" id="CHEBI:78776"/>
        <dbReference type="ChEBI" id="CHEBI:78827"/>
        <dbReference type="EC" id="1.1.1.100"/>
    </reaction>
</comment>
<dbReference type="PATRIC" id="fig|1335757.3.peg.894"/>
<keyword evidence="7 12" id="KW-0560">Oxidoreductase</keyword>
<dbReference type="PANTHER" id="PTHR42879">
    <property type="entry name" value="3-OXOACYL-(ACYL-CARRIER-PROTEIN) REDUCTASE"/>
    <property type="match status" value="1"/>
</dbReference>
<dbReference type="KEGG" id="spiu:SPICUR_04595"/>
<dbReference type="NCBIfam" id="NF005559">
    <property type="entry name" value="PRK07231.1"/>
    <property type="match status" value="1"/>
</dbReference>
<dbReference type="HOGENOM" id="CLU_010194_1_3_6"/>
<dbReference type="Pfam" id="PF13561">
    <property type="entry name" value="adh_short_C2"/>
    <property type="match status" value="1"/>
</dbReference>
<keyword evidence="4 12" id="KW-0444">Lipid biosynthesis</keyword>
<evidence type="ECO:0000259" key="13">
    <source>
        <dbReference type="SMART" id="SM00822"/>
    </source>
</evidence>
<evidence type="ECO:0000256" key="12">
    <source>
        <dbReference type="RuleBase" id="RU366074"/>
    </source>
</evidence>
<dbReference type="InterPro" id="IPR057326">
    <property type="entry name" value="KR_dom"/>
</dbReference>
<gene>
    <name evidence="14" type="ORF">SPICUR_04595</name>
</gene>
<evidence type="ECO:0000256" key="2">
    <source>
        <dbReference type="ARBA" id="ARBA00005194"/>
    </source>
</evidence>
<feature type="binding site" evidence="11">
    <location>
        <position position="91"/>
    </location>
    <ligand>
        <name>NADP(+)</name>
        <dbReference type="ChEBI" id="CHEBI:58349"/>
    </ligand>
</feature>
<feature type="binding site" evidence="11">
    <location>
        <begin position="14"/>
        <end position="17"/>
    </location>
    <ligand>
        <name>NADP(+)</name>
        <dbReference type="ChEBI" id="CHEBI:58349"/>
    </ligand>
</feature>
<dbReference type="InterPro" id="IPR050259">
    <property type="entry name" value="SDR"/>
</dbReference>
<dbReference type="PROSITE" id="PS00061">
    <property type="entry name" value="ADH_SHORT"/>
    <property type="match status" value="1"/>
</dbReference>
<dbReference type="NCBIfam" id="NF004197">
    <property type="entry name" value="PRK05653.1-1"/>
    <property type="match status" value="1"/>
</dbReference>
<keyword evidence="15" id="KW-1185">Reference proteome</keyword>
<evidence type="ECO:0000256" key="9">
    <source>
        <dbReference type="ARBA" id="ARBA00023160"/>
    </source>
</evidence>
<dbReference type="eggNOG" id="COG1028">
    <property type="taxonomic scope" value="Bacteria"/>
</dbReference>
<dbReference type="FunFam" id="3.40.50.720:FF:000037">
    <property type="entry name" value="3-oxoacyl-[acyl-carrier-protein] reductase FabG"/>
    <property type="match status" value="1"/>
</dbReference>
<dbReference type="NCBIfam" id="NF009466">
    <property type="entry name" value="PRK12826.1-2"/>
    <property type="match status" value="1"/>
</dbReference>
<evidence type="ECO:0000256" key="5">
    <source>
        <dbReference type="ARBA" id="ARBA00022832"/>
    </source>
</evidence>
<dbReference type="CDD" id="cd05333">
    <property type="entry name" value="BKR_SDR_c"/>
    <property type="match status" value="1"/>
</dbReference>
<sequence>MNLQLDGEVALVTGASRGIGAAIAEQLARSGATVIGTATRDVGAERISAHLESLGLSGRGITLDVGNRERITACVSEIAAREGTPGILVNNAGITRDNLAMRMSDEDWDSVIETNLNAVFRVSRAVLRGMMKARRGRIINIGSVVGLMGNAGQANYAAAKAGLLGLTRSLAREVGTRNITVNAIAPGFIETDMTDALDDDQRAALTAQTPLQRLGQPADIAAAACFLASPAGGYITGETLNVNGGLLMP</sequence>
<comment type="function">
    <text evidence="1 12">Catalyzes the NADPH-dependent reduction of beta-ketoacyl-ACP substrates to beta-hydroxyacyl-ACP products, the first reductive step in the elongation cycle of fatty acid biosynthesis.</text>
</comment>
<comment type="subunit">
    <text evidence="12">Homotetramer.</text>
</comment>
<feature type="active site" description="Proton acceptor" evidence="10">
    <location>
        <position position="156"/>
    </location>
</feature>
<dbReference type="AlphaFoldDB" id="U5T6D6"/>
<protein>
    <recommendedName>
        <fullName evidence="12">3-oxoacyl-[acyl-carrier-protein] reductase</fullName>
        <ecNumber evidence="12">1.1.1.100</ecNumber>
    </recommendedName>
</protein>
<dbReference type="PRINTS" id="PR00081">
    <property type="entry name" value="GDHRDH"/>
</dbReference>
<evidence type="ECO:0000256" key="6">
    <source>
        <dbReference type="ARBA" id="ARBA00022857"/>
    </source>
</evidence>
<dbReference type="GO" id="GO:0030497">
    <property type="term" value="P:fatty acid elongation"/>
    <property type="evidence" value="ECO:0007669"/>
    <property type="project" value="UniProtKB-ARBA"/>
</dbReference>
<reference evidence="14 15" key="1">
    <citation type="journal article" date="2013" name="BMC Genomics">
        <title>Genomes of "Spiribacter", a streamlined, successful halophilic bacterium.</title>
        <authorList>
            <person name="Lopez-Perez M."/>
            <person name="Ghai R."/>
            <person name="Leon M.J."/>
            <person name="Rodriguez-Olmos A."/>
            <person name="Copa-Patino J.L."/>
            <person name="Soliveri J."/>
            <person name="Sanchez-Porro C."/>
            <person name="Ventosa A."/>
            <person name="Rodriguez-Valera F."/>
        </authorList>
    </citation>
    <scope>NUCLEOTIDE SEQUENCE [LARGE SCALE GENOMIC DNA]</scope>
    <source>
        <strain evidence="14 15">UAH-SP71</strain>
    </source>
</reference>
<dbReference type="STRING" id="1335757.SPICUR_04595"/>
<evidence type="ECO:0000256" key="4">
    <source>
        <dbReference type="ARBA" id="ARBA00022516"/>
    </source>
</evidence>
<feature type="binding site" evidence="11">
    <location>
        <begin position="156"/>
        <end position="160"/>
    </location>
    <ligand>
        <name>NADP(+)</name>
        <dbReference type="ChEBI" id="CHEBI:58349"/>
    </ligand>
</feature>
<dbReference type="SMART" id="SM00822">
    <property type="entry name" value="PKS_KR"/>
    <property type="match status" value="1"/>
</dbReference>
<dbReference type="InterPro" id="IPR011284">
    <property type="entry name" value="3oxo_ACP_reduc"/>
</dbReference>
<dbReference type="GO" id="GO:0051287">
    <property type="term" value="F:NAD binding"/>
    <property type="evidence" value="ECO:0007669"/>
    <property type="project" value="UniProtKB-UniRule"/>
</dbReference>
<keyword evidence="5 12" id="KW-0276">Fatty acid metabolism</keyword>
<feature type="domain" description="Ketoreductase" evidence="13">
    <location>
        <begin position="8"/>
        <end position="187"/>
    </location>
</feature>
<dbReference type="Proteomes" id="UP000017640">
    <property type="component" value="Chromosome"/>
</dbReference>
<feature type="binding site" evidence="11">
    <location>
        <position position="189"/>
    </location>
    <ligand>
        <name>NADP(+)</name>
        <dbReference type="ChEBI" id="CHEBI:58349"/>
    </ligand>
</feature>
<dbReference type="InterPro" id="IPR036291">
    <property type="entry name" value="NAD(P)-bd_dom_sf"/>
</dbReference>
<evidence type="ECO:0000256" key="10">
    <source>
        <dbReference type="PIRSR" id="PIRSR611284-1"/>
    </source>
</evidence>
<proteinExistence type="inferred from homology"/>
<dbReference type="Gene3D" id="3.40.50.720">
    <property type="entry name" value="NAD(P)-binding Rossmann-like Domain"/>
    <property type="match status" value="1"/>
</dbReference>
<dbReference type="EC" id="1.1.1.100" evidence="12"/>
<dbReference type="UniPathway" id="UPA00094"/>
<evidence type="ECO:0000313" key="14">
    <source>
        <dbReference type="EMBL" id="AGY91898.1"/>
    </source>
</evidence>
<comment type="pathway">
    <text evidence="2 12">Lipid metabolism; fatty acid biosynthesis.</text>
</comment>
<evidence type="ECO:0000256" key="7">
    <source>
        <dbReference type="ARBA" id="ARBA00023002"/>
    </source>
</evidence>
<dbReference type="NCBIfam" id="TIGR01830">
    <property type="entry name" value="3oxo_ACP_reduc"/>
    <property type="match status" value="1"/>
</dbReference>
<dbReference type="EMBL" id="CP005990">
    <property type="protein sequence ID" value="AGY91898.1"/>
    <property type="molecule type" value="Genomic_DNA"/>
</dbReference>
<name>U5T6D6_9GAMM</name>
<dbReference type="GO" id="GO:0004316">
    <property type="term" value="F:3-oxoacyl-[acyl-carrier-protein] reductase (NADPH) activity"/>
    <property type="evidence" value="ECO:0007669"/>
    <property type="project" value="UniProtKB-UniRule"/>
</dbReference>
<evidence type="ECO:0000256" key="3">
    <source>
        <dbReference type="ARBA" id="ARBA00006484"/>
    </source>
</evidence>
<evidence type="ECO:0000256" key="8">
    <source>
        <dbReference type="ARBA" id="ARBA00023098"/>
    </source>
</evidence>
<evidence type="ECO:0000256" key="11">
    <source>
        <dbReference type="PIRSR" id="PIRSR611284-2"/>
    </source>
</evidence>
<keyword evidence="6 11" id="KW-0521">NADP</keyword>
<dbReference type="PANTHER" id="PTHR42879:SF2">
    <property type="entry name" value="3-OXOACYL-[ACYL-CARRIER-PROTEIN] REDUCTASE FABG"/>
    <property type="match status" value="1"/>
</dbReference>
<dbReference type="InterPro" id="IPR020904">
    <property type="entry name" value="Sc_DH/Rdtase_CS"/>
</dbReference>
<dbReference type="SUPFAM" id="SSF51735">
    <property type="entry name" value="NAD(P)-binding Rossmann-fold domains"/>
    <property type="match status" value="1"/>
</dbReference>
<dbReference type="PRINTS" id="PR00080">
    <property type="entry name" value="SDRFAMILY"/>
</dbReference>
<keyword evidence="8 12" id="KW-0443">Lipid metabolism</keyword>
<comment type="similarity">
    <text evidence="3 12">Belongs to the short-chain dehydrogenases/reductases (SDR) family.</text>
</comment>
<evidence type="ECO:0000313" key="15">
    <source>
        <dbReference type="Proteomes" id="UP000017640"/>
    </source>
</evidence>
<feature type="binding site" evidence="11">
    <location>
        <position position="39"/>
    </location>
    <ligand>
        <name>NADP(+)</name>
        <dbReference type="ChEBI" id="CHEBI:58349"/>
    </ligand>
</feature>
<keyword evidence="9 12" id="KW-0275">Fatty acid biosynthesis</keyword>
<dbReference type="OrthoDB" id="9804774at2"/>
<evidence type="ECO:0000256" key="1">
    <source>
        <dbReference type="ARBA" id="ARBA00002607"/>
    </source>
</evidence>